<keyword evidence="4" id="KW-1185">Reference proteome</keyword>
<dbReference type="Pfam" id="PF00892">
    <property type="entry name" value="EamA"/>
    <property type="match status" value="2"/>
</dbReference>
<feature type="domain" description="EamA" evidence="2">
    <location>
        <begin position="21"/>
        <end position="151"/>
    </location>
</feature>
<reference evidence="3 4" key="1">
    <citation type="submission" date="2020-04" db="EMBL/GenBank/DDBJ databases">
        <title>Enterovirga sp. isolate from soil.</title>
        <authorList>
            <person name="Chea S."/>
            <person name="Kim D.-U."/>
        </authorList>
    </citation>
    <scope>NUCLEOTIDE SEQUENCE [LARGE SCALE GENOMIC DNA]</scope>
    <source>
        <strain evidence="3 4">DB1703</strain>
    </source>
</reference>
<keyword evidence="1" id="KW-0812">Transmembrane</keyword>
<evidence type="ECO:0000313" key="3">
    <source>
        <dbReference type="EMBL" id="NNM74736.1"/>
    </source>
</evidence>
<dbReference type="InterPro" id="IPR000620">
    <property type="entry name" value="EamA_dom"/>
</dbReference>
<gene>
    <name evidence="3" type="ORF">HJG44_20455</name>
</gene>
<feature type="transmembrane region" description="Helical" evidence="1">
    <location>
        <begin position="274"/>
        <end position="292"/>
    </location>
</feature>
<evidence type="ECO:0000313" key="4">
    <source>
        <dbReference type="Proteomes" id="UP000564885"/>
    </source>
</evidence>
<feature type="transmembrane region" description="Helical" evidence="1">
    <location>
        <begin position="55"/>
        <end position="75"/>
    </location>
</feature>
<organism evidence="3 4">
    <name type="scientific">Enterovirga aerilata</name>
    <dbReference type="NCBI Taxonomy" id="2730920"/>
    <lineage>
        <taxon>Bacteria</taxon>
        <taxon>Pseudomonadati</taxon>
        <taxon>Pseudomonadota</taxon>
        <taxon>Alphaproteobacteria</taxon>
        <taxon>Hyphomicrobiales</taxon>
        <taxon>Methylobacteriaceae</taxon>
        <taxon>Enterovirga</taxon>
    </lineage>
</organism>
<feature type="transmembrane region" description="Helical" evidence="1">
    <location>
        <begin position="249"/>
        <end position="268"/>
    </location>
</feature>
<feature type="transmembrane region" description="Helical" evidence="1">
    <location>
        <begin position="158"/>
        <end position="179"/>
    </location>
</feature>
<feature type="transmembrane region" description="Helical" evidence="1">
    <location>
        <begin position="217"/>
        <end position="237"/>
    </location>
</feature>
<dbReference type="PANTHER" id="PTHR22911:SF103">
    <property type="entry name" value="BLR2811 PROTEIN"/>
    <property type="match status" value="1"/>
</dbReference>
<feature type="transmembrane region" description="Helical" evidence="1">
    <location>
        <begin position="21"/>
        <end position="43"/>
    </location>
</feature>
<comment type="caution">
    <text evidence="3">The sequence shown here is derived from an EMBL/GenBank/DDBJ whole genome shotgun (WGS) entry which is preliminary data.</text>
</comment>
<dbReference type="GO" id="GO:0016020">
    <property type="term" value="C:membrane"/>
    <property type="evidence" value="ECO:0007669"/>
    <property type="project" value="InterPro"/>
</dbReference>
<dbReference type="SUPFAM" id="SSF103481">
    <property type="entry name" value="Multidrug resistance efflux transporter EmrE"/>
    <property type="match status" value="2"/>
</dbReference>
<dbReference type="EMBL" id="JABEPP010000006">
    <property type="protein sequence ID" value="NNM74736.1"/>
    <property type="molecule type" value="Genomic_DNA"/>
</dbReference>
<sequence length="301" mass="31736">MPSANTGRRGAPSLEDNHGRAALFMVAAAVTLPAINACAKHLSDYSVLQVGWARYAGHFAFMVLAFAPTNGLSMLRSSALSLQLVRSGLHCASALLMFSALGMVALTTATAINFSAPLIVTALAPLILGERIGLHRAIAVAVGFVGALIVVRPGYTDAAFATALLLANAFVSAAIQILSRKLAGRDRAITSNTYMVVVGFALLSLPLPFVWRMPATSLDLLVFLTIGIFGGLGHYFLVSAFEQAPASFVSPFNYLQIIGAAALGYLVFGQLPDAWTWLGAAIIAASGMYVLLRERRARAKP</sequence>
<dbReference type="RefSeq" id="WP_171220186.1">
    <property type="nucleotide sequence ID" value="NZ_JABEPP010000006.1"/>
</dbReference>
<keyword evidence="1" id="KW-0472">Membrane</keyword>
<dbReference type="InterPro" id="IPR037185">
    <property type="entry name" value="EmrE-like"/>
</dbReference>
<dbReference type="PANTHER" id="PTHR22911">
    <property type="entry name" value="ACYL-MALONYL CONDENSING ENZYME-RELATED"/>
    <property type="match status" value="1"/>
</dbReference>
<keyword evidence="1" id="KW-1133">Transmembrane helix</keyword>
<feature type="transmembrane region" description="Helical" evidence="1">
    <location>
        <begin position="135"/>
        <end position="152"/>
    </location>
</feature>
<dbReference type="Proteomes" id="UP000564885">
    <property type="component" value="Unassembled WGS sequence"/>
</dbReference>
<feature type="domain" description="EamA" evidence="2">
    <location>
        <begin position="163"/>
        <end position="286"/>
    </location>
</feature>
<protein>
    <submittedName>
        <fullName evidence="3">DMT family transporter</fullName>
    </submittedName>
</protein>
<evidence type="ECO:0000259" key="2">
    <source>
        <dbReference type="Pfam" id="PF00892"/>
    </source>
</evidence>
<accession>A0A849I4H8</accession>
<proteinExistence type="predicted"/>
<feature type="transmembrane region" description="Helical" evidence="1">
    <location>
        <begin position="191"/>
        <end position="211"/>
    </location>
</feature>
<evidence type="ECO:0000256" key="1">
    <source>
        <dbReference type="SAM" id="Phobius"/>
    </source>
</evidence>
<dbReference type="AlphaFoldDB" id="A0A849I4H8"/>
<name>A0A849I4H8_9HYPH</name>